<dbReference type="EMBL" id="HACA01005053">
    <property type="protein sequence ID" value="CDW22414.1"/>
    <property type="molecule type" value="Transcribed_RNA"/>
</dbReference>
<accession>A0A0K2T8K7</accession>
<protein>
    <submittedName>
        <fullName evidence="1">Uncharacterized protein</fullName>
    </submittedName>
</protein>
<sequence length="147" mass="15933">SSQTLPLCPNSISEHISRNTKRAGEFQDENRGVKFSFDKIYFPPVSSSITTTVTCSEPHPRLAPSPKAISTTAGLIENVKITSLSNASNILSPVTQSSTILSYINKTVSAIRKTTAVSNNLESEETPVALQDYLRDQSCHFSAAQIC</sequence>
<dbReference type="AlphaFoldDB" id="A0A0K2T8K7"/>
<organism evidence="1">
    <name type="scientific">Lepeophtheirus salmonis</name>
    <name type="common">Salmon louse</name>
    <name type="synonym">Caligus salmonis</name>
    <dbReference type="NCBI Taxonomy" id="72036"/>
    <lineage>
        <taxon>Eukaryota</taxon>
        <taxon>Metazoa</taxon>
        <taxon>Ecdysozoa</taxon>
        <taxon>Arthropoda</taxon>
        <taxon>Crustacea</taxon>
        <taxon>Multicrustacea</taxon>
        <taxon>Hexanauplia</taxon>
        <taxon>Copepoda</taxon>
        <taxon>Siphonostomatoida</taxon>
        <taxon>Caligidae</taxon>
        <taxon>Lepeophtheirus</taxon>
    </lineage>
</organism>
<evidence type="ECO:0000313" key="1">
    <source>
        <dbReference type="EMBL" id="CDW22414.1"/>
    </source>
</evidence>
<feature type="non-terminal residue" evidence="1">
    <location>
        <position position="1"/>
    </location>
</feature>
<dbReference type="OrthoDB" id="10042249at2759"/>
<proteinExistence type="predicted"/>
<name>A0A0K2T8K7_LEPSM</name>
<reference evidence="1" key="1">
    <citation type="submission" date="2014-05" db="EMBL/GenBank/DDBJ databases">
        <authorList>
            <person name="Chronopoulou M."/>
        </authorList>
    </citation>
    <scope>NUCLEOTIDE SEQUENCE</scope>
    <source>
        <tissue evidence="1">Whole organism</tissue>
    </source>
</reference>